<sequence>MVNLKIPPLFFLFSTAKAVMYPVGITNCHYSQWFDKPPERVAVASSGAVEIMLAMGLSDKIVSSAWVKEVWEPLTEDFNKFKHYDKYPSAKELMDSEPDMIYATYSSAFEDPTDPGRVVNGDRLNFTEALGLKEPCNVLIPSNSYGENKTYCRDEIHEAGINTYLASSYCEYADYRPGEVSVDALYQEVWDLGIIFDAIDNAREMVDGIEAHFEQALAISQALGSDANPIRVFWLDGFQSKSKPDEKRPFVGACCGGPQIVLEKAGAVNVFSEQGLEDRRIWDRVEWDEVVKSDPDLIVLIDLSTESAAEKLYNLCADPVLREMKAVQERQFLVMPFAASNVGVRLGAAAYNMAEAMASLARGKPLNALEFTANEESTEAVSLSGLKVWTTLPIWNGTDLETFCPGSPKKIEIRIVSEAEEQGLQPNSGLPTYGIALIVVFALLAVGVSLFLFRVVKKEMNGDPMFSPIVKEGGASA</sequence>
<dbReference type="PANTHER" id="PTHR30535">
    <property type="entry name" value="VITAMIN B12-BINDING PROTEIN"/>
    <property type="match status" value="1"/>
</dbReference>
<dbReference type="EMBL" id="CAACVS010000499">
    <property type="protein sequence ID" value="VEU42937.1"/>
    <property type="molecule type" value="Genomic_DNA"/>
</dbReference>
<dbReference type="SUPFAM" id="SSF53807">
    <property type="entry name" value="Helical backbone' metal receptor"/>
    <property type="match status" value="1"/>
</dbReference>
<dbReference type="OrthoDB" id="44473at2759"/>
<organism evidence="4 5">
    <name type="scientific">Pseudo-nitzschia multistriata</name>
    <dbReference type="NCBI Taxonomy" id="183589"/>
    <lineage>
        <taxon>Eukaryota</taxon>
        <taxon>Sar</taxon>
        <taxon>Stramenopiles</taxon>
        <taxon>Ochrophyta</taxon>
        <taxon>Bacillariophyta</taxon>
        <taxon>Bacillariophyceae</taxon>
        <taxon>Bacillariophycidae</taxon>
        <taxon>Bacillariales</taxon>
        <taxon>Bacillariaceae</taxon>
        <taxon>Pseudo-nitzschia</taxon>
    </lineage>
</organism>
<evidence type="ECO:0000313" key="5">
    <source>
        <dbReference type="Proteomes" id="UP000291116"/>
    </source>
</evidence>
<dbReference type="InterPro" id="IPR002491">
    <property type="entry name" value="ABC_transptr_periplasmic_BD"/>
</dbReference>
<name>A0A448ZLN0_9STRA</name>
<feature type="chain" id="PRO_5019202437" description="Fe/B12 periplasmic-binding domain-containing protein" evidence="2">
    <location>
        <begin position="19"/>
        <end position="477"/>
    </location>
</feature>
<keyword evidence="1" id="KW-1133">Transmembrane helix</keyword>
<evidence type="ECO:0000256" key="1">
    <source>
        <dbReference type="SAM" id="Phobius"/>
    </source>
</evidence>
<reference evidence="4 5" key="1">
    <citation type="submission" date="2019-01" db="EMBL/GenBank/DDBJ databases">
        <authorList>
            <person name="Ferrante I. M."/>
        </authorList>
    </citation>
    <scope>NUCLEOTIDE SEQUENCE [LARGE SCALE GENOMIC DNA]</scope>
    <source>
        <strain evidence="4 5">B856</strain>
    </source>
</reference>
<dbReference type="Proteomes" id="UP000291116">
    <property type="component" value="Unassembled WGS sequence"/>
</dbReference>
<keyword evidence="1" id="KW-0812">Transmembrane</keyword>
<feature type="signal peptide" evidence="2">
    <location>
        <begin position="1"/>
        <end position="18"/>
    </location>
</feature>
<feature type="transmembrane region" description="Helical" evidence="1">
    <location>
        <begin position="433"/>
        <end position="456"/>
    </location>
</feature>
<dbReference type="AlphaFoldDB" id="A0A448ZLN0"/>
<evidence type="ECO:0000256" key="2">
    <source>
        <dbReference type="SAM" id="SignalP"/>
    </source>
</evidence>
<evidence type="ECO:0000313" key="4">
    <source>
        <dbReference type="EMBL" id="VEU42937.1"/>
    </source>
</evidence>
<protein>
    <recommendedName>
        <fullName evidence="3">Fe/B12 periplasmic-binding domain-containing protein</fullName>
    </recommendedName>
</protein>
<dbReference type="Pfam" id="PF01497">
    <property type="entry name" value="Peripla_BP_2"/>
    <property type="match status" value="1"/>
</dbReference>
<proteinExistence type="predicted"/>
<keyword evidence="2" id="KW-0732">Signal</keyword>
<dbReference type="PROSITE" id="PS50983">
    <property type="entry name" value="FE_B12_PBP"/>
    <property type="match status" value="1"/>
</dbReference>
<feature type="domain" description="Fe/B12 periplasmic-binding" evidence="3">
    <location>
        <begin position="40"/>
        <end position="365"/>
    </location>
</feature>
<dbReference type="PANTHER" id="PTHR30535:SF7">
    <property type="entry name" value="IRON(III) DICITRATE-BINDING PROTEIN"/>
    <property type="match status" value="1"/>
</dbReference>
<accession>A0A448ZLN0</accession>
<keyword evidence="5" id="KW-1185">Reference proteome</keyword>
<gene>
    <name evidence="4" type="ORF">PSNMU_V1.4_AUG-EV-PASAV3_0099360</name>
</gene>
<dbReference type="InterPro" id="IPR050902">
    <property type="entry name" value="ABC_Transporter_SBP"/>
</dbReference>
<dbReference type="Gene3D" id="3.40.50.1980">
    <property type="entry name" value="Nitrogenase molybdenum iron protein domain"/>
    <property type="match status" value="2"/>
</dbReference>
<keyword evidence="1" id="KW-0472">Membrane</keyword>
<evidence type="ECO:0000259" key="3">
    <source>
        <dbReference type="PROSITE" id="PS50983"/>
    </source>
</evidence>